<protein>
    <recommendedName>
        <fullName evidence="4">Pr6Pr family membrane protein</fullName>
    </recommendedName>
</protein>
<proteinExistence type="predicted"/>
<gene>
    <name evidence="2" type="ORF">D7322_07790</name>
</gene>
<feature type="transmembrane region" description="Helical" evidence="1">
    <location>
        <begin position="44"/>
        <end position="68"/>
    </location>
</feature>
<name>A0A420W042_9SPHI</name>
<keyword evidence="1" id="KW-0472">Membrane</keyword>
<reference evidence="2 3" key="1">
    <citation type="submission" date="2018-10" db="EMBL/GenBank/DDBJ databases">
        <title>Sphingobacterium sp. M05W1-28.</title>
        <authorList>
            <person name="Cai H."/>
        </authorList>
    </citation>
    <scope>NUCLEOTIDE SEQUENCE [LARGE SCALE GENOMIC DNA]</scope>
    <source>
        <strain evidence="2 3">M05W1-28</strain>
    </source>
</reference>
<evidence type="ECO:0008006" key="4">
    <source>
        <dbReference type="Google" id="ProtNLM"/>
    </source>
</evidence>
<keyword evidence="1" id="KW-0812">Transmembrane</keyword>
<feature type="transmembrane region" description="Helical" evidence="1">
    <location>
        <begin position="75"/>
        <end position="96"/>
    </location>
</feature>
<keyword evidence="3" id="KW-1185">Reference proteome</keyword>
<feature type="transmembrane region" description="Helical" evidence="1">
    <location>
        <begin position="143"/>
        <end position="162"/>
    </location>
</feature>
<evidence type="ECO:0000313" key="2">
    <source>
        <dbReference type="EMBL" id="RKO72001.1"/>
    </source>
</evidence>
<keyword evidence="1" id="KW-1133">Transmembrane helix</keyword>
<dbReference type="AlphaFoldDB" id="A0A420W042"/>
<dbReference type="Proteomes" id="UP000282423">
    <property type="component" value="Unassembled WGS sequence"/>
</dbReference>
<dbReference type="EMBL" id="RBWS01000006">
    <property type="protein sequence ID" value="RKO72001.1"/>
    <property type="molecule type" value="Genomic_DNA"/>
</dbReference>
<comment type="caution">
    <text evidence="2">The sequence shown here is derived from an EMBL/GenBank/DDBJ whole genome shotgun (WGS) entry which is preliminary data.</text>
</comment>
<evidence type="ECO:0000256" key="1">
    <source>
        <dbReference type="SAM" id="Phobius"/>
    </source>
</evidence>
<feature type="transmembrane region" description="Helical" evidence="1">
    <location>
        <begin position="182"/>
        <end position="203"/>
    </location>
</feature>
<dbReference type="NCBIfam" id="NF038065">
    <property type="entry name" value="Pr6Pr"/>
    <property type="match status" value="1"/>
</dbReference>
<organism evidence="2 3">
    <name type="scientific">Sphingobacterium puteale</name>
    <dbReference type="NCBI Taxonomy" id="2420510"/>
    <lineage>
        <taxon>Bacteria</taxon>
        <taxon>Pseudomonadati</taxon>
        <taxon>Bacteroidota</taxon>
        <taxon>Sphingobacteriia</taxon>
        <taxon>Sphingobacteriales</taxon>
        <taxon>Sphingobacteriaceae</taxon>
        <taxon>Sphingobacterium</taxon>
    </lineage>
</organism>
<sequence length="211" mass="24047">MGMMILTKKSLVAFIALLSWIAIIAQFLISMSNATISTGDLVVRFFSYFTILTNLMVAICCSSAVLFPQNVIGRFFVKPAVVTAITLYILIVGLIYNTVLRYLWQPVGITRVVDEMLHSIVPILVLIHWWCSLDKAALQWRSVFSWLLYPFLYLLYTLWHGAISGFYPYPFIDVSMLGMNQVLTNSLIVALVFVFIGLLLILINRRLAKRR</sequence>
<accession>A0A420W042</accession>
<feature type="transmembrane region" description="Helical" evidence="1">
    <location>
        <begin position="116"/>
        <end position="131"/>
    </location>
</feature>
<dbReference type="InterPro" id="IPR049713">
    <property type="entry name" value="Pr6Pr-like"/>
</dbReference>
<evidence type="ECO:0000313" key="3">
    <source>
        <dbReference type="Proteomes" id="UP000282423"/>
    </source>
</evidence>